<protein>
    <submittedName>
        <fullName evidence="3">Polymer-forming cytoskeletal</fullName>
    </submittedName>
</protein>
<sequence>MGKSKMNKNKIFTSAKKVFKSREGLEQEEVLDIEQQDIAQEIEQLRAEIKAFYLEHPDKDPSMPDKIYVKDMNELEEKITEHIPKKVVEDEIVIKNIVEQDGPGGASPLDFSRMKEYDLPDEYRSQVFSPNIADDETNQEKDSVTDYIDKKSDTDTVKELFGEELSRDMQSTDGEKTSEVEDVDIKEVQVDLSLLKESLDQDLLQQLQEQRIENEQDEELKNKIFTHQGIDKSNNYSIADEASRENSNQEENVKLQNQDNDDTKNMSDLLSKLLSEGKLEADLHNEDNQEGSADLYIPGMNVEYEEEKDIEGDGIDIPNPDKGENLLKRNEEETRDSHDSNLSDLLSDLLSKDQDNADKDQTVDKGLDTEDYHNRVFISSVKAAKKLPGLEEQSMEANRKGEMKEDYKSDEKVIFQEYGGDDEQAIEINLDNLIKDDSDMKNQNIGMVDEKQDNKSADMKNNDLIEDSLKSLLNSDNESLKDILTEENLEEKDLDLGKEKGDTSTEQQDQECNIKKPLHQQENSDEDKVSILEGTENEQNKSFDYAGKRIIEAEKKEFAENDKGNVENNIENILNSLLDDSENDVEKDTDKDEKDILTRVMESTDDLEYVKETELKDVKDQEAVVPIENKGMLLNEAPLEKQDNIENILDSLMHVTGSDSTEIQENGALTKDSLKLTEQEDETMIPGIQDRMQKKKDDPIASVLPEKKKTNANKIPENKNDADNKKIAAELVKSDHSIHAVKVLTEEKRQSLLARLLQKIKNMFRKKPKMEIISQEAAIDESNVYKSQEKETFINGLITGSVSGDNVTLNPLAVVKKDVIAQGKVLCLSGAAIMGKVDCESIIVEGTVFGEIEARGKVIIKNDALVLGNIYSSDVRITQGAMVQGDIFFKNPERKGK</sequence>
<feature type="compositionally biased region" description="Basic and acidic residues" evidence="2">
    <location>
        <begin position="138"/>
        <end position="150"/>
    </location>
</feature>
<reference evidence="3 4" key="1">
    <citation type="journal article" date="2019" name="Anaerobe">
        <title>Detection of Robinsoniella peoriensis in multiple bone samples of a trauma patient.</title>
        <authorList>
            <person name="Schrottner P."/>
            <person name="Hartwich K."/>
            <person name="Bunk B."/>
            <person name="Schober I."/>
            <person name="Helbig S."/>
            <person name="Rudolph W.W."/>
            <person name="Gunzer F."/>
        </authorList>
    </citation>
    <scope>NUCLEOTIDE SEQUENCE [LARGE SCALE GENOMIC DNA]</scope>
    <source>
        <strain evidence="3 4">DSM 106044</strain>
    </source>
</reference>
<keyword evidence="4" id="KW-1185">Reference proteome</keyword>
<organism evidence="3 4">
    <name type="scientific">Robinsoniella peoriensis</name>
    <dbReference type="NCBI Taxonomy" id="180332"/>
    <lineage>
        <taxon>Bacteria</taxon>
        <taxon>Bacillati</taxon>
        <taxon>Bacillota</taxon>
        <taxon>Clostridia</taxon>
        <taxon>Lachnospirales</taxon>
        <taxon>Lachnospiraceae</taxon>
        <taxon>Robinsoniella</taxon>
    </lineage>
</organism>
<dbReference type="Proteomes" id="UP000306509">
    <property type="component" value="Unassembled WGS sequence"/>
</dbReference>
<proteinExistence type="predicted"/>
<evidence type="ECO:0000256" key="2">
    <source>
        <dbReference type="SAM" id="MobiDB-lite"/>
    </source>
</evidence>
<evidence type="ECO:0000256" key="1">
    <source>
        <dbReference type="SAM" id="Coils"/>
    </source>
</evidence>
<gene>
    <name evidence="3" type="ORF">DSM106044_01665</name>
</gene>
<keyword evidence="1" id="KW-0175">Coiled coil</keyword>
<evidence type="ECO:0000313" key="4">
    <source>
        <dbReference type="Proteomes" id="UP000306509"/>
    </source>
</evidence>
<feature type="coiled-coil region" evidence="1">
    <location>
        <begin position="28"/>
        <end position="55"/>
    </location>
</feature>
<evidence type="ECO:0000313" key="3">
    <source>
        <dbReference type="EMBL" id="TLD01445.1"/>
    </source>
</evidence>
<dbReference type="Pfam" id="PF04519">
    <property type="entry name" value="Bactofilin"/>
    <property type="match status" value="1"/>
</dbReference>
<feature type="compositionally biased region" description="Polar residues" evidence="2">
    <location>
        <begin position="245"/>
        <end position="258"/>
    </location>
</feature>
<feature type="region of interest" description="Disordered" evidence="2">
    <location>
        <begin position="492"/>
        <end position="541"/>
    </location>
</feature>
<feature type="region of interest" description="Disordered" evidence="2">
    <location>
        <begin position="126"/>
        <end position="150"/>
    </location>
</feature>
<feature type="region of interest" description="Disordered" evidence="2">
    <location>
        <begin position="241"/>
        <end position="265"/>
    </location>
</feature>
<dbReference type="InterPro" id="IPR007607">
    <property type="entry name" value="BacA/B"/>
</dbReference>
<dbReference type="STRING" id="180332.GCA_000797495_03372"/>
<comment type="caution">
    <text evidence="3">The sequence shown here is derived from an EMBL/GenBank/DDBJ whole genome shotgun (WGS) entry which is preliminary data.</text>
</comment>
<name>A0A4U8Q8Y9_9FIRM</name>
<feature type="compositionally biased region" description="Basic and acidic residues" evidence="2">
    <location>
        <begin position="494"/>
        <end position="503"/>
    </location>
</feature>
<dbReference type="EMBL" id="QGQD01000038">
    <property type="protein sequence ID" value="TLD01445.1"/>
    <property type="molecule type" value="Genomic_DNA"/>
</dbReference>
<accession>A0A4U8Q8Y9</accession>
<dbReference type="AlphaFoldDB" id="A0A4U8Q8Y9"/>